<evidence type="ECO:0000256" key="5">
    <source>
        <dbReference type="ARBA" id="ARBA00022723"/>
    </source>
</evidence>
<accession>A0A1V3N5W6</accession>
<evidence type="ECO:0000256" key="3">
    <source>
        <dbReference type="ARBA" id="ARBA00022679"/>
    </source>
</evidence>
<dbReference type="PANTHER" id="PTHR33571:SF12">
    <property type="entry name" value="BSL3053 PROTEIN"/>
    <property type="match status" value="1"/>
</dbReference>
<dbReference type="Proteomes" id="UP000189462">
    <property type="component" value="Unassembled WGS sequence"/>
</dbReference>
<keyword evidence="5" id="KW-0479">Metal-binding</keyword>
<evidence type="ECO:0000313" key="11">
    <source>
        <dbReference type="EMBL" id="OOG20477.1"/>
    </source>
</evidence>
<keyword evidence="6" id="KW-0547">Nucleotide-binding</keyword>
<dbReference type="InterPro" id="IPR002934">
    <property type="entry name" value="Polymerase_NTP_transf_dom"/>
</dbReference>
<name>A0A1V3N5W6_9GAMM</name>
<proteinExistence type="inferred from homology"/>
<evidence type="ECO:0000256" key="6">
    <source>
        <dbReference type="ARBA" id="ARBA00022741"/>
    </source>
</evidence>
<evidence type="ECO:0000256" key="8">
    <source>
        <dbReference type="ARBA" id="ARBA00022842"/>
    </source>
</evidence>
<dbReference type="Pfam" id="PF01909">
    <property type="entry name" value="NTP_transf_2"/>
    <property type="match status" value="1"/>
</dbReference>
<dbReference type="SUPFAM" id="SSF81301">
    <property type="entry name" value="Nucleotidyltransferase"/>
    <property type="match status" value="1"/>
</dbReference>
<dbReference type="PANTHER" id="PTHR33571">
    <property type="entry name" value="SSL8005 PROTEIN"/>
    <property type="match status" value="1"/>
</dbReference>
<dbReference type="GO" id="GO:0046872">
    <property type="term" value="F:metal ion binding"/>
    <property type="evidence" value="ECO:0007669"/>
    <property type="project" value="UniProtKB-KW"/>
</dbReference>
<evidence type="ECO:0000313" key="12">
    <source>
        <dbReference type="Proteomes" id="UP000189462"/>
    </source>
</evidence>
<dbReference type="OrthoDB" id="9809323at2"/>
<dbReference type="EMBL" id="MVBK01000167">
    <property type="protein sequence ID" value="OOG20477.1"/>
    <property type="molecule type" value="Genomic_DNA"/>
</dbReference>
<reference evidence="11 12" key="1">
    <citation type="submission" date="2017-02" db="EMBL/GenBank/DDBJ databases">
        <title>Genomic diversity within the haloalkaliphilic genus Thioalkalivibrio.</title>
        <authorList>
            <person name="Ahn A.-C."/>
            <person name="Meier-Kolthoff J."/>
            <person name="Overmars L."/>
            <person name="Richter M."/>
            <person name="Woyke T."/>
            <person name="Sorokin D.Y."/>
            <person name="Muyzer G."/>
        </authorList>
    </citation>
    <scope>NUCLEOTIDE SEQUENCE [LARGE SCALE GENOMIC DNA]</scope>
    <source>
        <strain evidence="11 12">ALJD</strain>
    </source>
</reference>
<comment type="cofactor">
    <cofactor evidence="1">
        <name>Mg(2+)</name>
        <dbReference type="ChEBI" id="CHEBI:18420"/>
    </cofactor>
</comment>
<keyword evidence="12" id="KW-1185">Reference proteome</keyword>
<evidence type="ECO:0000259" key="10">
    <source>
        <dbReference type="Pfam" id="PF01909"/>
    </source>
</evidence>
<gene>
    <name evidence="11" type="ORF">B1C78_17350</name>
</gene>
<evidence type="ECO:0000256" key="2">
    <source>
        <dbReference type="ARBA" id="ARBA00022649"/>
    </source>
</evidence>
<dbReference type="GO" id="GO:0016779">
    <property type="term" value="F:nucleotidyltransferase activity"/>
    <property type="evidence" value="ECO:0007669"/>
    <property type="project" value="UniProtKB-KW"/>
</dbReference>
<protein>
    <submittedName>
        <fullName evidence="11">Nucleotidyltransferase</fullName>
    </submittedName>
</protein>
<dbReference type="InterPro" id="IPR043519">
    <property type="entry name" value="NT_sf"/>
</dbReference>
<evidence type="ECO:0000256" key="1">
    <source>
        <dbReference type="ARBA" id="ARBA00001946"/>
    </source>
</evidence>
<dbReference type="STRING" id="108003.B1C78_17350"/>
<dbReference type="RefSeq" id="WP_077280388.1">
    <property type="nucleotide sequence ID" value="NZ_MVBK01000167.1"/>
</dbReference>
<dbReference type="AlphaFoldDB" id="A0A1V3N5W6"/>
<evidence type="ECO:0000256" key="7">
    <source>
        <dbReference type="ARBA" id="ARBA00022840"/>
    </source>
</evidence>
<evidence type="ECO:0000256" key="9">
    <source>
        <dbReference type="ARBA" id="ARBA00038276"/>
    </source>
</evidence>
<comment type="caution">
    <text evidence="11">The sequence shown here is derived from an EMBL/GenBank/DDBJ whole genome shotgun (WGS) entry which is preliminary data.</text>
</comment>
<evidence type="ECO:0000256" key="4">
    <source>
        <dbReference type="ARBA" id="ARBA00022695"/>
    </source>
</evidence>
<comment type="similarity">
    <text evidence="9">Belongs to the MntA antitoxin family.</text>
</comment>
<keyword evidence="2" id="KW-1277">Toxin-antitoxin system</keyword>
<dbReference type="Gene3D" id="3.30.460.10">
    <property type="entry name" value="Beta Polymerase, domain 2"/>
    <property type="match status" value="1"/>
</dbReference>
<feature type="domain" description="Polymerase nucleotidyl transferase" evidence="10">
    <location>
        <begin position="12"/>
        <end position="82"/>
    </location>
</feature>
<keyword evidence="7" id="KW-0067">ATP-binding</keyword>
<organism evidence="11 12">
    <name type="scientific">Thioalkalivibrio denitrificans</name>
    <dbReference type="NCBI Taxonomy" id="108003"/>
    <lineage>
        <taxon>Bacteria</taxon>
        <taxon>Pseudomonadati</taxon>
        <taxon>Pseudomonadota</taxon>
        <taxon>Gammaproteobacteria</taxon>
        <taxon>Chromatiales</taxon>
        <taxon>Ectothiorhodospiraceae</taxon>
        <taxon>Thioalkalivibrio</taxon>
    </lineage>
</organism>
<keyword evidence="4" id="KW-0548">Nucleotidyltransferase</keyword>
<dbReference type="GO" id="GO:0005524">
    <property type="term" value="F:ATP binding"/>
    <property type="evidence" value="ECO:0007669"/>
    <property type="project" value="UniProtKB-KW"/>
</dbReference>
<keyword evidence="3 11" id="KW-0808">Transferase</keyword>
<dbReference type="InterPro" id="IPR052038">
    <property type="entry name" value="Type-VII_TA_antitoxin"/>
</dbReference>
<keyword evidence="8" id="KW-0460">Magnesium</keyword>
<sequence>MKPSTALEQHRDAIRQIVERHHASNARIFGSVLHGEDTDKSDLDILVDTTEETSLFDIGAIRMELTELLGVEVDVLTPGALPGRWKLKVLNEARPV</sequence>
<dbReference type="CDD" id="cd05403">
    <property type="entry name" value="NT_KNTase_like"/>
    <property type="match status" value="1"/>
</dbReference>